<proteinExistence type="predicted"/>
<evidence type="ECO:0000313" key="2">
    <source>
        <dbReference type="Proteomes" id="UP001060085"/>
    </source>
</evidence>
<accession>A0ACC0C6A2</accession>
<reference evidence="2" key="1">
    <citation type="journal article" date="2023" name="Nat. Plants">
        <title>Single-cell RNA sequencing provides a high-resolution roadmap for understanding the multicellular compartmentation of specialized metabolism.</title>
        <authorList>
            <person name="Sun S."/>
            <person name="Shen X."/>
            <person name="Li Y."/>
            <person name="Li Y."/>
            <person name="Wang S."/>
            <person name="Li R."/>
            <person name="Zhang H."/>
            <person name="Shen G."/>
            <person name="Guo B."/>
            <person name="Wei J."/>
            <person name="Xu J."/>
            <person name="St-Pierre B."/>
            <person name="Chen S."/>
            <person name="Sun C."/>
        </authorList>
    </citation>
    <scope>NUCLEOTIDE SEQUENCE [LARGE SCALE GENOMIC DNA]</scope>
</reference>
<dbReference type="EMBL" id="CM044701">
    <property type="protein sequence ID" value="KAI5680339.1"/>
    <property type="molecule type" value="Genomic_DNA"/>
</dbReference>
<evidence type="ECO:0000313" key="1">
    <source>
        <dbReference type="EMBL" id="KAI5680339.1"/>
    </source>
</evidence>
<keyword evidence="2" id="KW-1185">Reference proteome</keyword>
<dbReference type="Proteomes" id="UP001060085">
    <property type="component" value="Linkage Group LG01"/>
</dbReference>
<sequence>MPIFKTQFLHFLPLPFGFQEMSRGNGLNPHEPLGIRHRFLNFVINSLIGPKRKRVSLGGDGSTPPSESMEVPITGGVSSRNYKNGGEVVIDFRHIDNEEAEISTNSIQKLSSSVVDFSNKKSGFISMADQNLQKRGGKERRNFDSRRGNLGEKGKKERTEEENGNHSIMRPSSSSRPLLTTVASNINQKAEDFIRSRKETMNNHYRFGQITQETSNS</sequence>
<organism evidence="1 2">
    <name type="scientific">Catharanthus roseus</name>
    <name type="common">Madagascar periwinkle</name>
    <name type="synonym">Vinca rosea</name>
    <dbReference type="NCBI Taxonomy" id="4058"/>
    <lineage>
        <taxon>Eukaryota</taxon>
        <taxon>Viridiplantae</taxon>
        <taxon>Streptophyta</taxon>
        <taxon>Embryophyta</taxon>
        <taxon>Tracheophyta</taxon>
        <taxon>Spermatophyta</taxon>
        <taxon>Magnoliopsida</taxon>
        <taxon>eudicotyledons</taxon>
        <taxon>Gunneridae</taxon>
        <taxon>Pentapetalae</taxon>
        <taxon>asterids</taxon>
        <taxon>lamiids</taxon>
        <taxon>Gentianales</taxon>
        <taxon>Apocynaceae</taxon>
        <taxon>Rauvolfioideae</taxon>
        <taxon>Vinceae</taxon>
        <taxon>Catharanthinae</taxon>
        <taxon>Catharanthus</taxon>
    </lineage>
</organism>
<gene>
    <name evidence="1" type="ORF">M9H77_01566</name>
</gene>
<name>A0ACC0C6A2_CATRO</name>
<comment type="caution">
    <text evidence="1">The sequence shown here is derived from an EMBL/GenBank/DDBJ whole genome shotgun (WGS) entry which is preliminary data.</text>
</comment>
<protein>
    <submittedName>
        <fullName evidence="1">Uncharacterized protein</fullName>
    </submittedName>
</protein>